<dbReference type="EMBL" id="VSRR010000560">
    <property type="protein sequence ID" value="MPC17120.1"/>
    <property type="molecule type" value="Genomic_DNA"/>
</dbReference>
<evidence type="ECO:0000256" key="1">
    <source>
        <dbReference type="SAM" id="MobiDB-lite"/>
    </source>
</evidence>
<feature type="region of interest" description="Disordered" evidence="1">
    <location>
        <begin position="42"/>
        <end position="61"/>
    </location>
</feature>
<name>A0A5B7D756_PORTR</name>
<feature type="region of interest" description="Disordered" evidence="1">
    <location>
        <begin position="1"/>
        <end position="27"/>
    </location>
</feature>
<evidence type="ECO:0000313" key="3">
    <source>
        <dbReference type="Proteomes" id="UP000324222"/>
    </source>
</evidence>
<protein>
    <submittedName>
        <fullName evidence="2">Uncharacterized protein</fullName>
    </submittedName>
</protein>
<sequence>MTTATSTAKTRPFTSPRASPSHNLPTPRHLLARNVSRTGYNHCSDRVTDGGATPVGKGREVPRFADGPLQHFYSLLRTCDGETIGKTLLLLLQCRVRIGTTTVVLGQGVLLTKLA</sequence>
<reference evidence="2 3" key="1">
    <citation type="submission" date="2019-05" db="EMBL/GenBank/DDBJ databases">
        <title>Another draft genome of Portunus trituberculatus and its Hox gene families provides insights of decapod evolution.</title>
        <authorList>
            <person name="Jeong J.-H."/>
            <person name="Song I."/>
            <person name="Kim S."/>
            <person name="Choi T."/>
            <person name="Kim D."/>
            <person name="Ryu S."/>
            <person name="Kim W."/>
        </authorList>
    </citation>
    <scope>NUCLEOTIDE SEQUENCE [LARGE SCALE GENOMIC DNA]</scope>
    <source>
        <tissue evidence="2">Muscle</tissue>
    </source>
</reference>
<keyword evidence="3" id="KW-1185">Reference proteome</keyword>
<proteinExistence type="predicted"/>
<dbReference type="Proteomes" id="UP000324222">
    <property type="component" value="Unassembled WGS sequence"/>
</dbReference>
<comment type="caution">
    <text evidence="2">The sequence shown here is derived from an EMBL/GenBank/DDBJ whole genome shotgun (WGS) entry which is preliminary data.</text>
</comment>
<evidence type="ECO:0000313" key="2">
    <source>
        <dbReference type="EMBL" id="MPC17120.1"/>
    </source>
</evidence>
<dbReference type="AlphaFoldDB" id="A0A5B7D756"/>
<accession>A0A5B7D756</accession>
<feature type="compositionally biased region" description="Polar residues" evidence="1">
    <location>
        <begin position="1"/>
        <end position="24"/>
    </location>
</feature>
<gene>
    <name evidence="2" type="ORF">E2C01_009968</name>
</gene>
<organism evidence="2 3">
    <name type="scientific">Portunus trituberculatus</name>
    <name type="common">Swimming crab</name>
    <name type="synonym">Neptunus trituberculatus</name>
    <dbReference type="NCBI Taxonomy" id="210409"/>
    <lineage>
        <taxon>Eukaryota</taxon>
        <taxon>Metazoa</taxon>
        <taxon>Ecdysozoa</taxon>
        <taxon>Arthropoda</taxon>
        <taxon>Crustacea</taxon>
        <taxon>Multicrustacea</taxon>
        <taxon>Malacostraca</taxon>
        <taxon>Eumalacostraca</taxon>
        <taxon>Eucarida</taxon>
        <taxon>Decapoda</taxon>
        <taxon>Pleocyemata</taxon>
        <taxon>Brachyura</taxon>
        <taxon>Eubrachyura</taxon>
        <taxon>Portunoidea</taxon>
        <taxon>Portunidae</taxon>
        <taxon>Portuninae</taxon>
        <taxon>Portunus</taxon>
    </lineage>
</organism>